<dbReference type="Proteomes" id="UP000007883">
    <property type="component" value="Chromosome"/>
</dbReference>
<name>I0HKC2_RUBGI</name>
<evidence type="ECO:0000313" key="2">
    <source>
        <dbReference type="Proteomes" id="UP000007883"/>
    </source>
</evidence>
<accession>I0HKC2</accession>
<proteinExistence type="predicted"/>
<dbReference type="HOGENOM" id="CLU_2828560_0_0_4"/>
<dbReference type="EMBL" id="AP012320">
    <property type="protein sequence ID" value="BAL93459.1"/>
    <property type="molecule type" value="Genomic_DNA"/>
</dbReference>
<keyword evidence="2" id="KW-1185">Reference proteome</keyword>
<dbReference type="STRING" id="983917.RGE_01140"/>
<reference evidence="1 2" key="1">
    <citation type="journal article" date="2012" name="J. Bacteriol.">
        <title>Complete genome sequence of phototrophic betaproteobacterium Rubrivivax gelatinosus IL144.</title>
        <authorList>
            <person name="Nagashima S."/>
            <person name="Kamimura A."/>
            <person name="Shimizu T."/>
            <person name="Nakamura-isaki S."/>
            <person name="Aono E."/>
            <person name="Sakamoto K."/>
            <person name="Ichikawa N."/>
            <person name="Nakazawa H."/>
            <person name="Sekine M."/>
            <person name="Yamazaki S."/>
            <person name="Fujita N."/>
            <person name="Shimada K."/>
            <person name="Hanada S."/>
            <person name="Nagashima K.V.P."/>
        </authorList>
    </citation>
    <scope>NUCLEOTIDE SEQUENCE [LARGE SCALE GENOMIC DNA]</scope>
    <source>
        <strain evidence="2">NBRC 100245 / IL144</strain>
    </source>
</reference>
<protein>
    <submittedName>
        <fullName evidence="1">Uncharacterized protein</fullName>
    </submittedName>
</protein>
<evidence type="ECO:0000313" key="1">
    <source>
        <dbReference type="EMBL" id="BAL93459.1"/>
    </source>
</evidence>
<dbReference type="KEGG" id="rge:RGE_01140"/>
<dbReference type="AlphaFoldDB" id="I0HKC2"/>
<organism evidence="1 2">
    <name type="scientific">Rubrivivax gelatinosus (strain NBRC 100245 / IL144)</name>
    <dbReference type="NCBI Taxonomy" id="983917"/>
    <lineage>
        <taxon>Bacteria</taxon>
        <taxon>Pseudomonadati</taxon>
        <taxon>Pseudomonadota</taxon>
        <taxon>Betaproteobacteria</taxon>
        <taxon>Burkholderiales</taxon>
        <taxon>Sphaerotilaceae</taxon>
        <taxon>Rubrivivax</taxon>
    </lineage>
</organism>
<gene>
    <name evidence="1" type="ordered locus">RGE_01140</name>
</gene>
<dbReference type="PATRIC" id="fig|983917.3.peg.108"/>
<sequence length="66" mass="6797">MVGRAGRRYIARPGESAIVVHAPAGSTGPNDVLFEGLAGPAFIGGPFFCSPAARSRAPHVAAGWRH</sequence>